<evidence type="ECO:0000313" key="7">
    <source>
        <dbReference type="EMBL" id="KAE9529795.1"/>
    </source>
</evidence>
<dbReference type="GO" id="GO:0005886">
    <property type="term" value="C:plasma membrane"/>
    <property type="evidence" value="ECO:0007669"/>
    <property type="project" value="UniProtKB-SubCell"/>
</dbReference>
<name>A0A6G0TBW8_APHGL</name>
<protein>
    <recommendedName>
        <fullName evidence="6">Gustatory receptor</fullName>
    </recommendedName>
</protein>
<feature type="transmembrane region" description="Helical" evidence="6">
    <location>
        <begin position="156"/>
        <end position="178"/>
    </location>
</feature>
<feature type="transmembrane region" description="Helical" evidence="6">
    <location>
        <begin position="40"/>
        <end position="58"/>
    </location>
</feature>
<sequence length="366" mass="42366">MCIPLTPPNANHDCSQSWVRFIIIRDWSSHVALPNVGRSCLLLVPIVVCGACSVASRFCAFNDDWKRSPLNVTELIFMMYRFINDIIAFDRKLLMLLRPSLIKNSPVTNKCITLNRTLIMLLIYFILYNSFRTYYMPPKVYDLPSVSFIFFSDPNLLDMIIVTGGCFYIHSVASRFYALNDAWRHLPLGLVEIPGEWTKSEITMSLECLRLLHADLCKIIKVFSLGYGMIMLGYFTFSFVGLLMYTYLYFAIGYKDISDTSFASIIPWCLPLIVRYCQYCIFYMSIVVNASYTNEKKREIISYLRACRISSLAIHTKLQIKLFMVQMSEFKSNEMSAYGIFNINLHLVISVSIFFLFSVIRICQKR</sequence>
<keyword evidence="8" id="KW-1185">Reference proteome</keyword>
<dbReference type="Proteomes" id="UP000475862">
    <property type="component" value="Unassembled WGS sequence"/>
</dbReference>
<evidence type="ECO:0000313" key="8">
    <source>
        <dbReference type="Proteomes" id="UP000475862"/>
    </source>
</evidence>
<keyword evidence="4 6" id="KW-1133">Transmembrane helix</keyword>
<evidence type="ECO:0000256" key="3">
    <source>
        <dbReference type="ARBA" id="ARBA00022692"/>
    </source>
</evidence>
<comment type="caution">
    <text evidence="7">The sequence shown here is derived from an EMBL/GenBank/DDBJ whole genome shotgun (WGS) entry which is preliminary data.</text>
</comment>
<dbReference type="Pfam" id="PF08395">
    <property type="entry name" value="7tm_7"/>
    <property type="match status" value="1"/>
</dbReference>
<comment type="subcellular location">
    <subcellularLocation>
        <location evidence="1 6">Cell membrane</location>
        <topology evidence="1 6">Multi-pass membrane protein</topology>
    </subcellularLocation>
</comment>
<feature type="transmembrane region" description="Helical" evidence="6">
    <location>
        <begin position="338"/>
        <end position="360"/>
    </location>
</feature>
<dbReference type="AlphaFoldDB" id="A0A6G0TBW8"/>
<feature type="transmembrane region" description="Helical" evidence="6">
    <location>
        <begin position="222"/>
        <end position="245"/>
    </location>
</feature>
<evidence type="ECO:0000256" key="1">
    <source>
        <dbReference type="ARBA" id="ARBA00004651"/>
    </source>
</evidence>
<comment type="similarity">
    <text evidence="6">Belongs to the insect chemoreceptor superfamily. Gustatory receptor (GR) family.</text>
</comment>
<accession>A0A6G0TBW8</accession>
<evidence type="ECO:0000256" key="6">
    <source>
        <dbReference type="RuleBase" id="RU363108"/>
    </source>
</evidence>
<reference evidence="7 8" key="1">
    <citation type="submission" date="2019-08" db="EMBL/GenBank/DDBJ databases">
        <title>The genome of the soybean aphid Biotype 1, its phylome, world population structure and adaptation to the North American continent.</title>
        <authorList>
            <person name="Giordano R."/>
            <person name="Donthu R.K."/>
            <person name="Hernandez A.G."/>
            <person name="Wright C.L."/>
            <person name="Zimin A.V."/>
        </authorList>
    </citation>
    <scope>NUCLEOTIDE SEQUENCE [LARGE SCALE GENOMIC DNA]</scope>
    <source>
        <tissue evidence="7">Whole aphids</tissue>
    </source>
</reference>
<evidence type="ECO:0000256" key="4">
    <source>
        <dbReference type="ARBA" id="ARBA00022989"/>
    </source>
</evidence>
<proteinExistence type="inferred from homology"/>
<keyword evidence="3 6" id="KW-0812">Transmembrane</keyword>
<dbReference type="OrthoDB" id="6608131at2759"/>
<keyword evidence="6" id="KW-0807">Transducer</keyword>
<dbReference type="GO" id="GO:0007165">
    <property type="term" value="P:signal transduction"/>
    <property type="evidence" value="ECO:0007669"/>
    <property type="project" value="UniProtKB-KW"/>
</dbReference>
<comment type="caution">
    <text evidence="6">Lacks conserved residue(s) required for the propagation of feature annotation.</text>
</comment>
<dbReference type="EMBL" id="VYZN01000044">
    <property type="protein sequence ID" value="KAE9529795.1"/>
    <property type="molecule type" value="Genomic_DNA"/>
</dbReference>
<organism evidence="7 8">
    <name type="scientific">Aphis glycines</name>
    <name type="common">Soybean aphid</name>
    <dbReference type="NCBI Taxonomy" id="307491"/>
    <lineage>
        <taxon>Eukaryota</taxon>
        <taxon>Metazoa</taxon>
        <taxon>Ecdysozoa</taxon>
        <taxon>Arthropoda</taxon>
        <taxon>Hexapoda</taxon>
        <taxon>Insecta</taxon>
        <taxon>Pterygota</taxon>
        <taxon>Neoptera</taxon>
        <taxon>Paraneoptera</taxon>
        <taxon>Hemiptera</taxon>
        <taxon>Sternorrhyncha</taxon>
        <taxon>Aphidomorpha</taxon>
        <taxon>Aphidoidea</taxon>
        <taxon>Aphididae</taxon>
        <taxon>Aphidini</taxon>
        <taxon>Aphis</taxon>
        <taxon>Aphis</taxon>
    </lineage>
</organism>
<keyword evidence="2 6" id="KW-1003">Cell membrane</keyword>
<keyword evidence="5 6" id="KW-0472">Membrane</keyword>
<comment type="function">
    <text evidence="6">Gustatory receptor which mediates acceptance or avoidance behavior, depending on its substrates.</text>
</comment>
<evidence type="ECO:0000256" key="5">
    <source>
        <dbReference type="ARBA" id="ARBA00023136"/>
    </source>
</evidence>
<dbReference type="GO" id="GO:0050909">
    <property type="term" value="P:sensory perception of taste"/>
    <property type="evidence" value="ECO:0007669"/>
    <property type="project" value="InterPro"/>
</dbReference>
<evidence type="ECO:0000256" key="2">
    <source>
        <dbReference type="ARBA" id="ARBA00022475"/>
    </source>
</evidence>
<keyword evidence="6" id="KW-0675">Receptor</keyword>
<gene>
    <name evidence="7" type="ORF">AGLY_011891</name>
</gene>
<feature type="transmembrane region" description="Helical" evidence="6">
    <location>
        <begin position="118"/>
        <end position="136"/>
    </location>
</feature>
<dbReference type="InterPro" id="IPR013604">
    <property type="entry name" value="7TM_chemorcpt"/>
</dbReference>